<feature type="domain" description="EAL" evidence="3">
    <location>
        <begin position="183"/>
        <end position="437"/>
    </location>
</feature>
<dbReference type="PROSITE" id="PS50883">
    <property type="entry name" value="EAL"/>
    <property type="match status" value="1"/>
</dbReference>
<dbReference type="InterPro" id="IPR029787">
    <property type="entry name" value="Nucleotide_cyclase"/>
</dbReference>
<dbReference type="Pfam" id="PF00072">
    <property type="entry name" value="Response_reg"/>
    <property type="match status" value="1"/>
</dbReference>
<dbReference type="SMART" id="SM00267">
    <property type="entry name" value="GGDEF"/>
    <property type="match status" value="1"/>
</dbReference>
<evidence type="ECO:0000256" key="1">
    <source>
        <dbReference type="PROSITE-ProRule" id="PRU00169"/>
    </source>
</evidence>
<evidence type="ECO:0000259" key="4">
    <source>
        <dbReference type="PROSITE" id="PS50887"/>
    </source>
</evidence>
<dbReference type="PROSITE" id="PS50110">
    <property type="entry name" value="RESPONSE_REGULATORY"/>
    <property type="match status" value="1"/>
</dbReference>
<dbReference type="InterPro" id="IPR001789">
    <property type="entry name" value="Sig_transdc_resp-reg_receiver"/>
</dbReference>
<dbReference type="InterPro" id="IPR011006">
    <property type="entry name" value="CheY-like_superfamily"/>
</dbReference>
<evidence type="ECO:0000259" key="3">
    <source>
        <dbReference type="PROSITE" id="PS50883"/>
    </source>
</evidence>
<dbReference type="AlphaFoldDB" id="A0A1M4XTB3"/>
<dbReference type="CDD" id="cd01948">
    <property type="entry name" value="EAL"/>
    <property type="match status" value="1"/>
</dbReference>
<dbReference type="InterPro" id="IPR000160">
    <property type="entry name" value="GGDEF_dom"/>
</dbReference>
<dbReference type="SUPFAM" id="SSF141868">
    <property type="entry name" value="EAL domain-like"/>
    <property type="match status" value="1"/>
</dbReference>
<dbReference type="InterPro" id="IPR043128">
    <property type="entry name" value="Rev_trsase/Diguanyl_cyclase"/>
</dbReference>
<evidence type="ECO:0000313" key="6">
    <source>
        <dbReference type="Proteomes" id="UP000242857"/>
    </source>
</evidence>
<dbReference type="InterPro" id="IPR050706">
    <property type="entry name" value="Cyclic-di-GMP_PDE-like"/>
</dbReference>
<dbReference type="GO" id="GO:0071111">
    <property type="term" value="F:cyclic-guanylate-specific phosphodiesterase activity"/>
    <property type="evidence" value="ECO:0007669"/>
    <property type="project" value="InterPro"/>
</dbReference>
<dbReference type="OrthoDB" id="197861at2"/>
<dbReference type="CDD" id="cd01949">
    <property type="entry name" value="GGDEF"/>
    <property type="match status" value="1"/>
</dbReference>
<dbReference type="SUPFAM" id="SSF52172">
    <property type="entry name" value="CheY-like"/>
    <property type="match status" value="1"/>
</dbReference>
<dbReference type="InterPro" id="IPR001633">
    <property type="entry name" value="EAL_dom"/>
</dbReference>
<keyword evidence="6" id="KW-1185">Reference proteome</keyword>
<dbReference type="PANTHER" id="PTHR33121:SF71">
    <property type="entry name" value="OXYGEN SENSOR PROTEIN DOSP"/>
    <property type="match status" value="1"/>
</dbReference>
<feature type="modified residue" description="4-aspartylphosphate" evidence="1">
    <location>
        <position position="503"/>
    </location>
</feature>
<dbReference type="Proteomes" id="UP000242857">
    <property type="component" value="Unassembled WGS sequence"/>
</dbReference>
<organism evidence="5 6">
    <name type="scientific">Thermomonas hydrothermalis</name>
    <dbReference type="NCBI Taxonomy" id="213588"/>
    <lineage>
        <taxon>Bacteria</taxon>
        <taxon>Pseudomonadati</taxon>
        <taxon>Pseudomonadota</taxon>
        <taxon>Gammaproteobacteria</taxon>
        <taxon>Lysobacterales</taxon>
        <taxon>Lysobacteraceae</taxon>
        <taxon>Thermomonas</taxon>
    </lineage>
</organism>
<dbReference type="Pfam" id="PF00990">
    <property type="entry name" value="GGDEF"/>
    <property type="match status" value="1"/>
</dbReference>
<dbReference type="RefSeq" id="WP_072755998.1">
    <property type="nucleotide sequence ID" value="NZ_FQUK01000023.1"/>
</dbReference>
<dbReference type="NCBIfam" id="TIGR00254">
    <property type="entry name" value="GGDEF"/>
    <property type="match status" value="1"/>
</dbReference>
<dbReference type="Pfam" id="PF00563">
    <property type="entry name" value="EAL"/>
    <property type="match status" value="1"/>
</dbReference>
<dbReference type="InterPro" id="IPR035919">
    <property type="entry name" value="EAL_sf"/>
</dbReference>
<keyword evidence="1" id="KW-0597">Phosphoprotein</keyword>
<dbReference type="EMBL" id="FQUK01000023">
    <property type="protein sequence ID" value="SHE96721.1"/>
    <property type="molecule type" value="Genomic_DNA"/>
</dbReference>
<protein>
    <submittedName>
        <fullName evidence="5">Diguanylate cyclase (GGDEF) domain-containing protein</fullName>
    </submittedName>
</protein>
<dbReference type="STRING" id="213588.SAMN02745204_01505"/>
<dbReference type="SUPFAM" id="SSF55073">
    <property type="entry name" value="Nucleotide cyclase"/>
    <property type="match status" value="1"/>
</dbReference>
<evidence type="ECO:0000259" key="2">
    <source>
        <dbReference type="PROSITE" id="PS50110"/>
    </source>
</evidence>
<feature type="domain" description="Response regulatory" evidence="2">
    <location>
        <begin position="454"/>
        <end position="569"/>
    </location>
</feature>
<sequence length="591" mass="65093">MAHTGNFGQTAPASRLPIHRLGASGPSLASVLAQVSGAGRRLALLHVDVDGLGSIHATLGENIVEQALTVVARRLAQAIPSDAWLWQLGSEEFLVAMAYRDGEPDGQALAEQLREMFDTPVQVPPYVLDITLAIGIALFPDHAHDADALLTAAEQAMRRAVRGGPGGQVLFAPDVELHSDEPSPPGGRRFLDAIARNEFQLHYQPVISGRDGSIVACSALLRWHNEREGVLRAGRILPAVERAGLAEPVGLWTIETALQQIRHWRDIGIDYVTASIPLEGALLLRRECLELIGELFHRSGIPGNAVEFELSESVLQMDAPHVDENLSGLRSLGASLTLADFGMRGLSLTALARYPLDRLKIDRGFLRDITRKPRNAALVRAIIAMGHQLGMTVVAKGVESEAELAFLRRYRCDFFQGYLFSPPLPAPGIDETLRRRYLLPQIFRSESDEQPTRTLLLLDDEENVLRALTRLLRRDGYRLLTANSVNEAFDLLARNQVQVIVSDQRMPDMSGTEFLARVREMYPDTVRLALSGYTDAGTISEAINQGAVYRFLLKPWDDAELRGHIRAAFRLAEQQRQATPKDFDADDSGAS</sequence>
<dbReference type="SMART" id="SM00052">
    <property type="entry name" value="EAL"/>
    <property type="match status" value="1"/>
</dbReference>
<proteinExistence type="predicted"/>
<dbReference type="CDD" id="cd17569">
    <property type="entry name" value="REC_HupR-like"/>
    <property type="match status" value="1"/>
</dbReference>
<dbReference type="Gene3D" id="3.20.20.450">
    <property type="entry name" value="EAL domain"/>
    <property type="match status" value="1"/>
</dbReference>
<dbReference type="PROSITE" id="PS50887">
    <property type="entry name" value="GGDEF"/>
    <property type="match status" value="1"/>
</dbReference>
<dbReference type="SMART" id="SM00448">
    <property type="entry name" value="REC"/>
    <property type="match status" value="1"/>
</dbReference>
<evidence type="ECO:0000313" key="5">
    <source>
        <dbReference type="EMBL" id="SHE96721.1"/>
    </source>
</evidence>
<name>A0A1M4XTB3_9GAMM</name>
<dbReference type="PANTHER" id="PTHR33121">
    <property type="entry name" value="CYCLIC DI-GMP PHOSPHODIESTERASE PDEF"/>
    <property type="match status" value="1"/>
</dbReference>
<gene>
    <name evidence="5" type="ORF">SAMN02745204_01505</name>
</gene>
<dbReference type="Gene3D" id="3.30.70.270">
    <property type="match status" value="1"/>
</dbReference>
<feature type="domain" description="GGDEF" evidence="4">
    <location>
        <begin position="40"/>
        <end position="173"/>
    </location>
</feature>
<dbReference type="Gene3D" id="3.40.50.2300">
    <property type="match status" value="1"/>
</dbReference>
<reference evidence="6" key="1">
    <citation type="submission" date="2016-11" db="EMBL/GenBank/DDBJ databases">
        <authorList>
            <person name="Varghese N."/>
            <person name="Submissions S."/>
        </authorList>
    </citation>
    <scope>NUCLEOTIDE SEQUENCE [LARGE SCALE GENOMIC DNA]</scope>
    <source>
        <strain evidence="6">DSM 14834</strain>
    </source>
</reference>
<dbReference type="GO" id="GO:0000160">
    <property type="term" value="P:phosphorelay signal transduction system"/>
    <property type="evidence" value="ECO:0007669"/>
    <property type="project" value="InterPro"/>
</dbReference>
<accession>A0A1M4XTB3</accession>